<evidence type="ECO:0000313" key="2">
    <source>
        <dbReference type="Proteomes" id="UP000704712"/>
    </source>
</evidence>
<name>A0A8S9UD30_PHYIN</name>
<evidence type="ECO:0000313" key="1">
    <source>
        <dbReference type="EMBL" id="KAF4138480.1"/>
    </source>
</evidence>
<organism evidence="1 2">
    <name type="scientific">Phytophthora infestans</name>
    <name type="common">Potato late blight agent</name>
    <name type="synonym">Botrytis infestans</name>
    <dbReference type="NCBI Taxonomy" id="4787"/>
    <lineage>
        <taxon>Eukaryota</taxon>
        <taxon>Sar</taxon>
        <taxon>Stramenopiles</taxon>
        <taxon>Oomycota</taxon>
        <taxon>Peronosporomycetes</taxon>
        <taxon>Peronosporales</taxon>
        <taxon>Peronosporaceae</taxon>
        <taxon>Phytophthora</taxon>
    </lineage>
</organism>
<comment type="caution">
    <text evidence="1">The sequence shown here is derived from an EMBL/GenBank/DDBJ whole genome shotgun (WGS) entry which is preliminary data.</text>
</comment>
<proteinExistence type="predicted"/>
<protein>
    <submittedName>
        <fullName evidence="1">Uncharacterized protein</fullName>
    </submittedName>
</protein>
<gene>
    <name evidence="1" type="ORF">GN958_ATG12346</name>
</gene>
<sequence length="69" mass="8089">MKYPSMEKAATELRDRTLTGIVALWKSHGEVFKLLGLHKVPESDLVNNSMYKWWMRYVKNMENLSSIES</sequence>
<dbReference type="AlphaFoldDB" id="A0A8S9UD30"/>
<reference evidence="1" key="1">
    <citation type="submission" date="2020-03" db="EMBL/GenBank/DDBJ databases">
        <title>Hybrid Assembly of Korean Phytophthora infestans isolates.</title>
        <authorList>
            <person name="Prokchorchik M."/>
            <person name="Lee Y."/>
            <person name="Seo J."/>
            <person name="Cho J.-H."/>
            <person name="Park Y.-E."/>
            <person name="Jang D.-C."/>
            <person name="Im J.-S."/>
            <person name="Choi J.-G."/>
            <person name="Park H.-J."/>
            <person name="Lee G.-B."/>
            <person name="Lee Y.-G."/>
            <person name="Hong S.-Y."/>
            <person name="Cho K."/>
            <person name="Sohn K.H."/>
        </authorList>
    </citation>
    <scope>NUCLEOTIDE SEQUENCE</scope>
    <source>
        <strain evidence="1">KR_2_A2</strain>
    </source>
</reference>
<accession>A0A8S9UD30</accession>
<dbReference type="Proteomes" id="UP000704712">
    <property type="component" value="Unassembled WGS sequence"/>
</dbReference>
<dbReference type="EMBL" id="JAACNO010001669">
    <property type="protein sequence ID" value="KAF4138480.1"/>
    <property type="molecule type" value="Genomic_DNA"/>
</dbReference>